<reference evidence="2" key="2">
    <citation type="journal article" date="2014" name="ISME J.">
        <title>Microbial stratification in low pH oxic and suboxic macroscopic growths along an acid mine drainage.</title>
        <authorList>
            <person name="Mendez-Garcia C."/>
            <person name="Mesa V."/>
            <person name="Sprenger R.R."/>
            <person name="Richter M."/>
            <person name="Diez M.S."/>
            <person name="Solano J."/>
            <person name="Bargiela R."/>
            <person name="Golyshina O.V."/>
            <person name="Manteca A."/>
            <person name="Ramos J.L."/>
            <person name="Gallego J.R."/>
            <person name="Llorente I."/>
            <person name="Martins Dos Santos V.A."/>
            <person name="Jensen O.N."/>
            <person name="Pelaez A.I."/>
            <person name="Sanchez J."/>
            <person name="Ferrer M."/>
        </authorList>
    </citation>
    <scope>NUCLEOTIDE SEQUENCE</scope>
</reference>
<gene>
    <name evidence="2" type="ORF">B2A_15608</name>
</gene>
<dbReference type="InterPro" id="IPR035077">
    <property type="entry name" value="PEP_carboxykinase_GTP_C"/>
</dbReference>
<reference evidence="2" key="1">
    <citation type="submission" date="2013-08" db="EMBL/GenBank/DDBJ databases">
        <authorList>
            <person name="Mendez C."/>
            <person name="Richter M."/>
            <person name="Ferrer M."/>
            <person name="Sanchez J."/>
        </authorList>
    </citation>
    <scope>NUCLEOTIDE SEQUENCE</scope>
</reference>
<dbReference type="GO" id="GO:0016301">
    <property type="term" value="F:kinase activity"/>
    <property type="evidence" value="ECO:0007669"/>
    <property type="project" value="UniProtKB-KW"/>
</dbReference>
<dbReference type="AlphaFoldDB" id="T0ZC10"/>
<dbReference type="GO" id="GO:0006107">
    <property type="term" value="P:oxaloacetate metabolic process"/>
    <property type="evidence" value="ECO:0007669"/>
    <property type="project" value="TreeGrafter"/>
</dbReference>
<dbReference type="PANTHER" id="PTHR11561:SF0">
    <property type="entry name" value="PHOSPHOENOLPYRUVATE CARBOXYKINASE [GTP]-RELATED"/>
    <property type="match status" value="1"/>
</dbReference>
<dbReference type="SUPFAM" id="SSF53795">
    <property type="entry name" value="PEP carboxykinase-like"/>
    <property type="match status" value="1"/>
</dbReference>
<dbReference type="PANTHER" id="PTHR11561">
    <property type="entry name" value="PHOSPHOENOLPYRUVATE CARBOXYKINASE"/>
    <property type="match status" value="1"/>
</dbReference>
<keyword evidence="2" id="KW-0418">Kinase</keyword>
<comment type="caution">
    <text evidence="2">The sequence shown here is derived from an EMBL/GenBank/DDBJ whole genome shotgun (WGS) entry which is preliminary data.</text>
</comment>
<evidence type="ECO:0000259" key="1">
    <source>
        <dbReference type="Pfam" id="PF00821"/>
    </source>
</evidence>
<dbReference type="InterPro" id="IPR013035">
    <property type="entry name" value="PEP_carboxykinase_C"/>
</dbReference>
<proteinExistence type="predicted"/>
<evidence type="ECO:0000313" key="2">
    <source>
        <dbReference type="EMBL" id="EQD26514.1"/>
    </source>
</evidence>
<sequence>MIEARDWAHGVMLGAAMGSETTAAASGAVGVLRRDPMAMKPFCGYNFADYFAHWLSFDRPGLQLPKIFHVNWFRKGNDGKFLWPGFGDNLRVLAWMLARCAGAADAVATPIGHLPRAHDLDVAALNLPAASLDALLSIDHAGWQREMQALGDYFAEFGARLPTRLERERRRVLDALEAHEPSRRAARGA</sequence>
<dbReference type="GO" id="GO:0019543">
    <property type="term" value="P:propionate catabolic process"/>
    <property type="evidence" value="ECO:0007669"/>
    <property type="project" value="TreeGrafter"/>
</dbReference>
<keyword evidence="2" id="KW-0808">Transferase</keyword>
<dbReference type="GO" id="GO:0030145">
    <property type="term" value="F:manganese ion binding"/>
    <property type="evidence" value="ECO:0007669"/>
    <property type="project" value="TreeGrafter"/>
</dbReference>
<dbReference type="EC" id="4.1.1.32" evidence="2"/>
<protein>
    <submittedName>
        <fullName evidence="2">Phosphoenolpyruvate carboxykinase</fullName>
        <ecNumber evidence="2">4.1.1.32</ecNumber>
    </submittedName>
</protein>
<dbReference type="GO" id="GO:0071333">
    <property type="term" value="P:cellular response to glucose stimulus"/>
    <property type="evidence" value="ECO:0007669"/>
    <property type="project" value="TreeGrafter"/>
</dbReference>
<dbReference type="EMBL" id="AUZZ01011358">
    <property type="protein sequence ID" value="EQD26514.1"/>
    <property type="molecule type" value="Genomic_DNA"/>
</dbReference>
<dbReference type="GO" id="GO:0033993">
    <property type="term" value="P:response to lipid"/>
    <property type="evidence" value="ECO:0007669"/>
    <property type="project" value="TreeGrafter"/>
</dbReference>
<organism evidence="2">
    <name type="scientific">mine drainage metagenome</name>
    <dbReference type="NCBI Taxonomy" id="410659"/>
    <lineage>
        <taxon>unclassified sequences</taxon>
        <taxon>metagenomes</taxon>
        <taxon>ecological metagenomes</taxon>
    </lineage>
</organism>
<feature type="domain" description="Phosphoenolpyruvate carboxykinase C-terminal P-loop" evidence="1">
    <location>
        <begin position="2"/>
        <end position="171"/>
    </location>
</feature>
<keyword evidence="2" id="KW-0456">Lyase</keyword>
<name>T0ZC10_9ZZZZ</name>
<dbReference type="GO" id="GO:0042594">
    <property type="term" value="P:response to starvation"/>
    <property type="evidence" value="ECO:0007669"/>
    <property type="project" value="TreeGrafter"/>
</dbReference>
<dbReference type="GO" id="GO:0004613">
    <property type="term" value="F:phosphoenolpyruvate carboxykinase (GTP) activity"/>
    <property type="evidence" value="ECO:0007669"/>
    <property type="project" value="UniProtKB-EC"/>
</dbReference>
<keyword evidence="2" id="KW-0670">Pyruvate</keyword>
<dbReference type="GO" id="GO:0005829">
    <property type="term" value="C:cytosol"/>
    <property type="evidence" value="ECO:0007669"/>
    <property type="project" value="TreeGrafter"/>
</dbReference>
<dbReference type="Pfam" id="PF00821">
    <property type="entry name" value="PEPCK_GTP"/>
    <property type="match status" value="1"/>
</dbReference>
<dbReference type="GO" id="GO:0046327">
    <property type="term" value="P:glycerol biosynthetic process from pyruvate"/>
    <property type="evidence" value="ECO:0007669"/>
    <property type="project" value="TreeGrafter"/>
</dbReference>
<dbReference type="GO" id="GO:0005525">
    <property type="term" value="F:GTP binding"/>
    <property type="evidence" value="ECO:0007669"/>
    <property type="project" value="InterPro"/>
</dbReference>
<dbReference type="Gene3D" id="3.90.228.20">
    <property type="match status" value="1"/>
</dbReference>
<dbReference type="GO" id="GO:0006094">
    <property type="term" value="P:gluconeogenesis"/>
    <property type="evidence" value="ECO:0007669"/>
    <property type="project" value="InterPro"/>
</dbReference>
<accession>T0ZC10</accession>
<dbReference type="InterPro" id="IPR008209">
    <property type="entry name" value="PEP_carboxykinase_GTP"/>
</dbReference>